<feature type="signal peptide" evidence="1">
    <location>
        <begin position="1"/>
        <end position="32"/>
    </location>
</feature>
<name>A0AAN9MS60_CANGL</name>
<protein>
    <submittedName>
        <fullName evidence="2">Uncharacterized protein</fullName>
    </submittedName>
</protein>
<keyword evidence="1" id="KW-0732">Signal</keyword>
<proteinExistence type="predicted"/>
<sequence>MSYASRNFCGPGASLISVTMLISLEALAMAGASNVQFALDTEEWERRDSEPNPPPHLLAEEYYNDEYCVTFPNHQEKLDRNGEIRPECLMLVKTTLRALVTLCMIMRDVCRRGSHPTKQRHL</sequence>
<comment type="caution">
    <text evidence="2">The sequence shown here is derived from an EMBL/GenBank/DDBJ whole genome shotgun (WGS) entry which is preliminary data.</text>
</comment>
<accession>A0AAN9MS60</accession>
<evidence type="ECO:0000313" key="2">
    <source>
        <dbReference type="EMBL" id="KAK7358991.1"/>
    </source>
</evidence>
<evidence type="ECO:0000256" key="1">
    <source>
        <dbReference type="SAM" id="SignalP"/>
    </source>
</evidence>
<dbReference type="AlphaFoldDB" id="A0AAN9MS60"/>
<evidence type="ECO:0000313" key="3">
    <source>
        <dbReference type="Proteomes" id="UP001367508"/>
    </source>
</evidence>
<feature type="chain" id="PRO_5043023243" evidence="1">
    <location>
        <begin position="33"/>
        <end position="122"/>
    </location>
</feature>
<keyword evidence="3" id="KW-1185">Reference proteome</keyword>
<dbReference type="EMBL" id="JAYMYQ010000001">
    <property type="protein sequence ID" value="KAK7358991.1"/>
    <property type="molecule type" value="Genomic_DNA"/>
</dbReference>
<gene>
    <name evidence="2" type="ORF">VNO77_00934</name>
</gene>
<organism evidence="2 3">
    <name type="scientific">Canavalia gladiata</name>
    <name type="common">Sword bean</name>
    <name type="synonym">Dolichos gladiatus</name>
    <dbReference type="NCBI Taxonomy" id="3824"/>
    <lineage>
        <taxon>Eukaryota</taxon>
        <taxon>Viridiplantae</taxon>
        <taxon>Streptophyta</taxon>
        <taxon>Embryophyta</taxon>
        <taxon>Tracheophyta</taxon>
        <taxon>Spermatophyta</taxon>
        <taxon>Magnoliopsida</taxon>
        <taxon>eudicotyledons</taxon>
        <taxon>Gunneridae</taxon>
        <taxon>Pentapetalae</taxon>
        <taxon>rosids</taxon>
        <taxon>fabids</taxon>
        <taxon>Fabales</taxon>
        <taxon>Fabaceae</taxon>
        <taxon>Papilionoideae</taxon>
        <taxon>50 kb inversion clade</taxon>
        <taxon>NPAAA clade</taxon>
        <taxon>indigoferoid/millettioid clade</taxon>
        <taxon>Phaseoleae</taxon>
        <taxon>Canavalia</taxon>
    </lineage>
</organism>
<reference evidence="2 3" key="1">
    <citation type="submission" date="2024-01" db="EMBL/GenBank/DDBJ databases">
        <title>The genomes of 5 underutilized Papilionoideae crops provide insights into root nodulation and disease resistanc.</title>
        <authorList>
            <person name="Jiang F."/>
        </authorList>
    </citation>
    <scope>NUCLEOTIDE SEQUENCE [LARGE SCALE GENOMIC DNA]</scope>
    <source>
        <strain evidence="2">LVBAO_FW01</strain>
        <tissue evidence="2">Leaves</tissue>
    </source>
</reference>
<dbReference type="Proteomes" id="UP001367508">
    <property type="component" value="Unassembled WGS sequence"/>
</dbReference>